<dbReference type="PANTHER" id="PTHR12758">
    <property type="entry name" value="APOPTOSIS INHIBITOR 5-RELATED"/>
    <property type="match status" value="1"/>
</dbReference>
<dbReference type="GO" id="GO:0005634">
    <property type="term" value="C:nucleus"/>
    <property type="evidence" value="ECO:0007669"/>
    <property type="project" value="TreeGrafter"/>
</dbReference>
<feature type="compositionally biased region" description="Basic and acidic residues" evidence="3">
    <location>
        <begin position="705"/>
        <end position="729"/>
    </location>
</feature>
<feature type="compositionally biased region" description="Polar residues" evidence="3">
    <location>
        <begin position="639"/>
        <end position="658"/>
    </location>
</feature>
<dbReference type="SUPFAM" id="SSF48371">
    <property type="entry name" value="ARM repeat"/>
    <property type="match status" value="1"/>
</dbReference>
<protein>
    <submittedName>
        <fullName evidence="4">Uncharacterized protein</fullName>
    </submittedName>
</protein>
<reference evidence="4 5" key="1">
    <citation type="submission" date="2013-07" db="EMBL/GenBank/DDBJ databases">
        <title>The Genome Sequence of Kwoniella mangroviensis CBS10435.</title>
        <authorList>
            <consortium name="The Broad Institute Genome Sequencing Platform"/>
            <person name="Cuomo C."/>
            <person name="Litvintseva A."/>
            <person name="Chen Y."/>
            <person name="Heitman J."/>
            <person name="Sun S."/>
            <person name="Springer D."/>
            <person name="Dromer F."/>
            <person name="Young S.K."/>
            <person name="Zeng Q."/>
            <person name="Gargeya S."/>
            <person name="Fitzgerald M."/>
            <person name="Abouelleil A."/>
            <person name="Alvarado L."/>
            <person name="Berlin A.M."/>
            <person name="Chapman S.B."/>
            <person name="Dewar J."/>
            <person name="Goldberg J."/>
            <person name="Griggs A."/>
            <person name="Gujja S."/>
            <person name="Hansen M."/>
            <person name="Howarth C."/>
            <person name="Imamovic A."/>
            <person name="Larimer J."/>
            <person name="McCowan C."/>
            <person name="Murphy C."/>
            <person name="Pearson M."/>
            <person name="Priest M."/>
            <person name="Roberts A."/>
            <person name="Saif S."/>
            <person name="Shea T."/>
            <person name="Sykes S."/>
            <person name="Wortman J."/>
            <person name="Nusbaum C."/>
            <person name="Birren B."/>
        </authorList>
    </citation>
    <scope>NUCLEOTIDE SEQUENCE [LARGE SCALE GENOMIC DNA]</scope>
    <source>
        <strain evidence="4 5">CBS 10435</strain>
    </source>
</reference>
<keyword evidence="2" id="KW-0053">Apoptosis</keyword>
<dbReference type="OrthoDB" id="19224at2759"/>
<dbReference type="InterPro" id="IPR008383">
    <property type="entry name" value="API5"/>
</dbReference>
<feature type="compositionally biased region" description="Basic and acidic residues" evidence="3">
    <location>
        <begin position="664"/>
        <end position="676"/>
    </location>
</feature>
<dbReference type="GO" id="GO:0006915">
    <property type="term" value="P:apoptotic process"/>
    <property type="evidence" value="ECO:0007669"/>
    <property type="project" value="UniProtKB-KW"/>
</dbReference>
<feature type="compositionally biased region" description="Polar residues" evidence="3">
    <location>
        <begin position="803"/>
        <end position="842"/>
    </location>
</feature>
<dbReference type="EMBL" id="KI669463">
    <property type="protein sequence ID" value="OCF57729.1"/>
    <property type="molecule type" value="Genomic_DNA"/>
</dbReference>
<dbReference type="PANTHER" id="PTHR12758:SF19">
    <property type="entry name" value="APOPTOSIS INHIBITOR 5"/>
    <property type="match status" value="1"/>
</dbReference>
<evidence type="ECO:0000256" key="3">
    <source>
        <dbReference type="SAM" id="MobiDB-lite"/>
    </source>
</evidence>
<feature type="compositionally biased region" description="Low complexity" evidence="3">
    <location>
        <begin position="787"/>
        <end position="802"/>
    </location>
</feature>
<evidence type="ECO:0000313" key="5">
    <source>
        <dbReference type="Proteomes" id="UP000092583"/>
    </source>
</evidence>
<feature type="region of interest" description="Disordered" evidence="3">
    <location>
        <begin position="915"/>
        <end position="935"/>
    </location>
</feature>
<dbReference type="Pfam" id="PF05918">
    <property type="entry name" value="API5"/>
    <property type="match status" value="1"/>
</dbReference>
<feature type="region of interest" description="Disordered" evidence="3">
    <location>
        <begin position="440"/>
        <end position="878"/>
    </location>
</feature>
<evidence type="ECO:0000256" key="2">
    <source>
        <dbReference type="ARBA" id="ARBA00022703"/>
    </source>
</evidence>
<feature type="compositionally biased region" description="Low complexity" evidence="3">
    <location>
        <begin position="440"/>
        <end position="451"/>
    </location>
</feature>
<dbReference type="Proteomes" id="UP000092583">
    <property type="component" value="Unassembled WGS sequence"/>
</dbReference>
<feature type="compositionally biased region" description="Polar residues" evidence="3">
    <location>
        <begin position="856"/>
        <end position="872"/>
    </location>
</feature>
<keyword evidence="5" id="KW-1185">Reference proteome</keyword>
<evidence type="ECO:0000313" key="4">
    <source>
        <dbReference type="EMBL" id="OCF57729.1"/>
    </source>
</evidence>
<dbReference type="AlphaFoldDB" id="A0A1B9IQ85"/>
<name>A0A1B9IQ85_9TREE</name>
<dbReference type="GO" id="GO:0003723">
    <property type="term" value="F:RNA binding"/>
    <property type="evidence" value="ECO:0007669"/>
    <property type="project" value="TreeGrafter"/>
</dbReference>
<dbReference type="STRING" id="1331196.A0A1B9IQ85"/>
<reference evidence="5" key="2">
    <citation type="submission" date="2013-12" db="EMBL/GenBank/DDBJ databases">
        <title>Evolution of pathogenesis and genome organization in the Tremellales.</title>
        <authorList>
            <person name="Cuomo C."/>
            <person name="Litvintseva A."/>
            <person name="Heitman J."/>
            <person name="Chen Y."/>
            <person name="Sun S."/>
            <person name="Springer D."/>
            <person name="Dromer F."/>
            <person name="Young S."/>
            <person name="Zeng Q."/>
            <person name="Chapman S."/>
            <person name="Gujja S."/>
            <person name="Saif S."/>
            <person name="Birren B."/>
        </authorList>
    </citation>
    <scope>NUCLEOTIDE SEQUENCE [LARGE SCALE GENOMIC DNA]</scope>
    <source>
        <strain evidence="5">CBS 10435</strain>
    </source>
</reference>
<feature type="compositionally biased region" description="Basic and acidic residues" evidence="3">
    <location>
        <begin position="540"/>
        <end position="579"/>
    </location>
</feature>
<accession>A0A1B9IQ85</accession>
<feature type="compositionally biased region" description="Low complexity" evidence="3">
    <location>
        <begin position="506"/>
        <end position="518"/>
    </location>
</feature>
<feature type="compositionally biased region" description="Polar residues" evidence="3">
    <location>
        <begin position="480"/>
        <end position="504"/>
    </location>
</feature>
<feature type="compositionally biased region" description="Basic and acidic residues" evidence="3">
    <location>
        <begin position="616"/>
        <end position="637"/>
    </location>
</feature>
<feature type="compositionally biased region" description="Pro residues" evidence="3">
    <location>
        <begin position="844"/>
        <end position="853"/>
    </location>
</feature>
<feature type="compositionally biased region" description="Basic and acidic residues" evidence="3">
    <location>
        <begin position="521"/>
        <end position="532"/>
    </location>
</feature>
<comment type="similarity">
    <text evidence="1">Belongs to the API5 family.</text>
</comment>
<dbReference type="InterPro" id="IPR016024">
    <property type="entry name" value="ARM-type_fold"/>
</dbReference>
<dbReference type="GO" id="GO:0043066">
    <property type="term" value="P:negative regulation of apoptotic process"/>
    <property type="evidence" value="ECO:0007669"/>
    <property type="project" value="TreeGrafter"/>
</dbReference>
<sequence>MASSSYTAAQALDRARDLLQSIGPKAGNQAKRQFQEHLITLPSYPEYENKAFFGTLVAKYFGEFEDLQDTAIDALLDLCEDEDEKVRIIGIKGLGPTGKADPRWVRGNTGVLLQLLACQPRELRYVKESLQTLFSVSPSEVFQVMIDDCKNTEEETGTSRLNILQYLQNDLAERRKEMLESGINPEAENVVREGLFEILEHANERESKILFGILENLSTISGKNVNQKTKSKYIKALIRSVPSKSSIEKTQPLLESFRRYIEKASPIDPRVGILLFVKHGEVVIRQSMSKNDSTAIWLVNRLKGCTREVLDKWTMKGDDQDLEEDNLAPAFVQNVLPPFLDECVTLFKKGNLASVGDLIEPILYAIYRLTTIHDRRSNLVIRADSDILSDLAKEAIKVERRLQKGSAEAEKWANIIDMAEILANPRTKVVKIVPSWEISSSRAPTAPASSSCYVDVPQRTATPPSAPRGPRASQAPPSGPRSSQAGPSSYNSKPIPSGPSNGNRFSVPSGPSSSRSQPGNYDRRDRSPERRPRSPQRRPRSPDRRARSPDRNRRNIDRRSRSRSVERKPPTGPSIKREPTALPPRPAATIDRPPTPPPDQPKRSIPAGPSGQIKLDTTRELLSIRDAATKTADKEDIQPTITASNPTKPLSPISIRSSQPKKKASAEPLERVENKLSEGPSKRISLAERLGAPASATVTPTSNKRPRENDETQNIKEARKEDGQTKQADRPSLLSRLASRDGEMPQPKRVKEVPSKEVIQTPTAEATRKAEGGRLSLLDRINGSGKSSQSTIPTNSSIPSPSLATITIRSENTTQRNDKLSSVQSTGTSKGLSILNRSATSSPQPQPQPPNLPAKPTQSLSFLSRSTNSPSIPSAPKGFSILNRASSSSSLNPSTATRSMPLQIAEEKDVVRKGRGFRDRTPDGEGIGIDINMNEPTFPTGDVGVDGGTNLAGRLSNGNGFGGGFRGGLRGRGGARAGFGFGNNFGSR</sequence>
<proteinExistence type="inferred from homology"/>
<evidence type="ECO:0000256" key="1">
    <source>
        <dbReference type="ARBA" id="ARBA00009515"/>
    </source>
</evidence>
<organism evidence="4 5">
    <name type="scientific">Kwoniella mangroviensis CBS 10435</name>
    <dbReference type="NCBI Taxonomy" id="1331196"/>
    <lineage>
        <taxon>Eukaryota</taxon>
        <taxon>Fungi</taxon>
        <taxon>Dikarya</taxon>
        <taxon>Basidiomycota</taxon>
        <taxon>Agaricomycotina</taxon>
        <taxon>Tremellomycetes</taxon>
        <taxon>Tremellales</taxon>
        <taxon>Cryptococcaceae</taxon>
        <taxon>Kwoniella</taxon>
    </lineage>
</organism>
<gene>
    <name evidence="4" type="ORF">L486_05194</name>
</gene>